<keyword evidence="5 11" id="KW-0812">Transmembrane</keyword>
<dbReference type="Proteomes" id="UP000274920">
    <property type="component" value="Unassembled WGS sequence"/>
</dbReference>
<evidence type="ECO:0000256" key="4">
    <source>
        <dbReference type="ARBA" id="ARBA00022475"/>
    </source>
</evidence>
<keyword evidence="7 11" id="KW-0472">Membrane</keyword>
<dbReference type="PANTHER" id="PTHR30046">
    <property type="entry name" value="FLAGELLAR M-RING PROTEIN"/>
    <property type="match status" value="1"/>
</dbReference>
<evidence type="ECO:0000256" key="6">
    <source>
        <dbReference type="ARBA" id="ARBA00022989"/>
    </source>
</evidence>
<comment type="similarity">
    <text evidence="3">Belongs to the FliF family.</text>
</comment>
<sequence>MKEKLGQFKEFAGNLSSKTKKIIIAVAAGLVVAAVVIALILNNRPYAVLFTGLGEEEAREITAKLQEDGVAFRYEGDSTIMVQEKVVDQTKATLVQQGYPKSGFAYDTYIKNSGLMTTDSDKKTYELYDLQDRIGATIKLFDGVADAKVTIALGEDNRYVLNDSETKSSASVTVVMKDGGSPTKEQTAGIQRLVAKSVANMAMEDVAVLDGNGNTISETEDKTANSSDAEEIAAVVEGQIEKKILKVLGPIYGEDNVSVAARAKINMEQLIRESTTYNTPEKIDDEDKTGIISHEDTYNERSGSGNTAGGVVGTETNADTAEYNTEGDGNGASASSESRSTDYLVNQIKEQGQLDSGALDDLTVSVVVNGKGFGSLREAQLRSLVGNAAGIVRAEQADKITLASAPFDGRAEDDEDAESASSTLLESIPLWAIIAAVALLLILTGIIVVLIIRRRRAEEEEEEEILEEEVEHLDLNQELQQIQNDRGMELKRSIREFAEQNAEISAQLLKNWLNGGGLDGG</sequence>
<dbReference type="GO" id="GO:0071973">
    <property type="term" value="P:bacterial-type flagellum-dependent cell motility"/>
    <property type="evidence" value="ECO:0007669"/>
    <property type="project" value="InterPro"/>
</dbReference>
<reference evidence="14" key="1">
    <citation type="submission" date="2018-10" db="EMBL/GenBank/DDBJ databases">
        <title>Schaedlerella arabinophila gen. nov. sp. nov., isolated from the mouse intestinal tract and comparative analysis with the genome of the closely related altered Schaedler flora strain ASF502.</title>
        <authorList>
            <person name="Miyake S."/>
            <person name="Soh M."/>
            <person name="Seedorf H."/>
        </authorList>
    </citation>
    <scope>NUCLEOTIDE SEQUENCE [LARGE SCALE GENOMIC DNA]</scope>
    <source>
        <strain evidence="14">DSM 106076</strain>
    </source>
</reference>
<keyword evidence="8" id="KW-0975">Bacterial flagellum</keyword>
<evidence type="ECO:0000256" key="3">
    <source>
        <dbReference type="ARBA" id="ARBA00007971"/>
    </source>
</evidence>
<keyword evidence="9" id="KW-0175">Coiled coil</keyword>
<keyword evidence="14" id="KW-0969">Cilium</keyword>
<evidence type="ECO:0000313" key="15">
    <source>
        <dbReference type="Proteomes" id="UP000274920"/>
    </source>
</evidence>
<organism evidence="14 15">
    <name type="scientific">Schaedlerella arabinosiphila</name>
    <dbReference type="NCBI Taxonomy" id="2044587"/>
    <lineage>
        <taxon>Bacteria</taxon>
        <taxon>Bacillati</taxon>
        <taxon>Bacillota</taxon>
        <taxon>Clostridia</taxon>
        <taxon>Lachnospirales</taxon>
        <taxon>Lachnospiraceae</taxon>
        <taxon>Schaedlerella</taxon>
    </lineage>
</organism>
<proteinExistence type="inferred from homology"/>
<dbReference type="Gene3D" id="3.30.300.30">
    <property type="match status" value="1"/>
</dbReference>
<feature type="region of interest" description="Disordered" evidence="10">
    <location>
        <begin position="295"/>
        <end position="314"/>
    </location>
</feature>
<name>A0A426DLP1_9FIRM</name>
<dbReference type="NCBIfam" id="TIGR00206">
    <property type="entry name" value="fliF"/>
    <property type="match status" value="1"/>
</dbReference>
<dbReference type="RefSeq" id="WP_125128904.1">
    <property type="nucleotide sequence ID" value="NZ_RHJS01000002.1"/>
</dbReference>
<dbReference type="AlphaFoldDB" id="A0A426DLP1"/>
<accession>A0A426DLP1</accession>
<keyword evidence="14" id="KW-0966">Cell projection</keyword>
<dbReference type="InterPro" id="IPR043427">
    <property type="entry name" value="YscJ/FliF"/>
</dbReference>
<evidence type="ECO:0000256" key="10">
    <source>
        <dbReference type="SAM" id="MobiDB-lite"/>
    </source>
</evidence>
<feature type="region of interest" description="Disordered" evidence="10">
    <location>
        <begin position="320"/>
        <end position="339"/>
    </location>
</feature>
<feature type="transmembrane region" description="Helical" evidence="11">
    <location>
        <begin position="428"/>
        <end position="452"/>
    </location>
</feature>
<evidence type="ECO:0000256" key="5">
    <source>
        <dbReference type="ARBA" id="ARBA00022692"/>
    </source>
</evidence>
<evidence type="ECO:0000256" key="11">
    <source>
        <dbReference type="SAM" id="Phobius"/>
    </source>
</evidence>
<feature type="coiled-coil region" evidence="9">
    <location>
        <begin position="449"/>
        <end position="485"/>
    </location>
</feature>
<dbReference type="InterPro" id="IPR013556">
    <property type="entry name" value="Flag_M-ring_C"/>
</dbReference>
<evidence type="ECO:0000256" key="8">
    <source>
        <dbReference type="ARBA" id="ARBA00023143"/>
    </source>
</evidence>
<evidence type="ECO:0000259" key="12">
    <source>
        <dbReference type="Pfam" id="PF01514"/>
    </source>
</evidence>
<comment type="caution">
    <text evidence="14">The sequence shown here is derived from an EMBL/GenBank/DDBJ whole genome shotgun (WGS) entry which is preliminary data.</text>
</comment>
<evidence type="ECO:0000256" key="9">
    <source>
        <dbReference type="SAM" id="Coils"/>
    </source>
</evidence>
<dbReference type="EMBL" id="RHJS01000002">
    <property type="protein sequence ID" value="RRK33689.1"/>
    <property type="molecule type" value="Genomic_DNA"/>
</dbReference>
<dbReference type="Pfam" id="PF01514">
    <property type="entry name" value="YscJ_FliF"/>
    <property type="match status" value="1"/>
</dbReference>
<comment type="subcellular location">
    <subcellularLocation>
        <location evidence="1">Bacterial flagellum basal body</location>
    </subcellularLocation>
    <subcellularLocation>
        <location evidence="2">Cell membrane</location>
        <topology evidence="2">Multi-pass membrane protein</topology>
    </subcellularLocation>
</comment>
<dbReference type="PANTHER" id="PTHR30046:SF0">
    <property type="entry name" value="FLAGELLAR M-RING PROTEIN"/>
    <property type="match status" value="1"/>
</dbReference>
<evidence type="ECO:0000256" key="1">
    <source>
        <dbReference type="ARBA" id="ARBA00004117"/>
    </source>
</evidence>
<dbReference type="InterPro" id="IPR000067">
    <property type="entry name" value="FlgMring_FliF"/>
</dbReference>
<evidence type="ECO:0000256" key="7">
    <source>
        <dbReference type="ARBA" id="ARBA00023136"/>
    </source>
</evidence>
<feature type="domain" description="Flagellar M-ring C-terminal" evidence="13">
    <location>
        <begin position="248"/>
        <end position="407"/>
    </location>
</feature>
<feature type="transmembrane region" description="Helical" evidence="11">
    <location>
        <begin position="21"/>
        <end position="41"/>
    </location>
</feature>
<dbReference type="GO" id="GO:0009431">
    <property type="term" value="C:bacterial-type flagellum basal body, MS ring"/>
    <property type="evidence" value="ECO:0007669"/>
    <property type="project" value="InterPro"/>
</dbReference>
<dbReference type="InterPro" id="IPR006182">
    <property type="entry name" value="FliF_N_dom"/>
</dbReference>
<dbReference type="InterPro" id="IPR045851">
    <property type="entry name" value="AMP-bd_C_sf"/>
</dbReference>
<feature type="domain" description="Flagellar M-ring N-terminal" evidence="12">
    <location>
        <begin position="43"/>
        <end position="217"/>
    </location>
</feature>
<dbReference type="GO" id="GO:0005886">
    <property type="term" value="C:plasma membrane"/>
    <property type="evidence" value="ECO:0007669"/>
    <property type="project" value="UniProtKB-SubCell"/>
</dbReference>
<gene>
    <name evidence="14" type="primary">fliF</name>
    <name evidence="14" type="ORF">EBB54_21760</name>
</gene>
<evidence type="ECO:0000259" key="13">
    <source>
        <dbReference type="Pfam" id="PF08345"/>
    </source>
</evidence>
<protein>
    <submittedName>
        <fullName evidence="14">Flagellar M-ring protein FliF</fullName>
    </submittedName>
</protein>
<evidence type="ECO:0000256" key="2">
    <source>
        <dbReference type="ARBA" id="ARBA00004651"/>
    </source>
</evidence>
<evidence type="ECO:0000313" key="14">
    <source>
        <dbReference type="EMBL" id="RRK33689.1"/>
    </source>
</evidence>
<keyword evidence="15" id="KW-1185">Reference proteome</keyword>
<dbReference type="Pfam" id="PF08345">
    <property type="entry name" value="YscJ_FliF_C"/>
    <property type="match status" value="1"/>
</dbReference>
<keyword evidence="6 11" id="KW-1133">Transmembrane helix</keyword>
<keyword evidence="4" id="KW-1003">Cell membrane</keyword>
<keyword evidence="14" id="KW-0282">Flagellum</keyword>
<dbReference type="GO" id="GO:0003774">
    <property type="term" value="F:cytoskeletal motor activity"/>
    <property type="evidence" value="ECO:0007669"/>
    <property type="project" value="InterPro"/>
</dbReference>